<organism evidence="1 2">
    <name type="scientific">Hymenobacter rigui</name>
    <dbReference type="NCBI Taxonomy" id="334424"/>
    <lineage>
        <taxon>Bacteria</taxon>
        <taxon>Pseudomonadati</taxon>
        <taxon>Bacteroidota</taxon>
        <taxon>Cytophagia</taxon>
        <taxon>Cytophagales</taxon>
        <taxon>Hymenobacteraceae</taxon>
        <taxon>Hymenobacter</taxon>
    </lineage>
</organism>
<dbReference type="InterPro" id="IPR012441">
    <property type="entry name" value="DUF1643"/>
</dbReference>
<evidence type="ECO:0000313" key="2">
    <source>
        <dbReference type="Proteomes" id="UP000273500"/>
    </source>
</evidence>
<comment type="caution">
    <text evidence="1">The sequence shown here is derived from an EMBL/GenBank/DDBJ whole genome shotgun (WGS) entry which is preliminary data.</text>
</comment>
<dbReference type="OrthoDB" id="9807577at2"/>
<protein>
    <submittedName>
        <fullName evidence="1">DUF1643 domain-containing protein</fullName>
    </submittedName>
</protein>
<dbReference type="Proteomes" id="UP000273500">
    <property type="component" value="Unassembled WGS sequence"/>
</dbReference>
<dbReference type="AlphaFoldDB" id="A0A428KVY0"/>
<sequence length="158" mass="17264">MKKDAYVSECERYRYTLARCWNEAGPVVCFVMLNPSKADAWQDDPTIRRCIGFAKAWGFGALNVVNLYSYRATKPADLKATPEPNGPESNQHLATVAAGASLIIAAWGNHGEGERVAEVLTLLQGTGREIHCLGQTKTGAPRHPLYVRADVLPVSYAC</sequence>
<proteinExistence type="predicted"/>
<accession>A0A428KVY0</accession>
<reference evidence="1 2" key="1">
    <citation type="submission" date="2018-12" db="EMBL/GenBank/DDBJ databases">
        <authorList>
            <person name="Feng G."/>
            <person name="Zhu H."/>
        </authorList>
    </citation>
    <scope>NUCLEOTIDE SEQUENCE [LARGE SCALE GENOMIC DNA]</scope>
    <source>
        <strain evidence="1 2">KCTC 12533</strain>
    </source>
</reference>
<gene>
    <name evidence="1" type="ORF">EI291_01335</name>
</gene>
<evidence type="ECO:0000313" key="1">
    <source>
        <dbReference type="EMBL" id="RSK50991.1"/>
    </source>
</evidence>
<name>A0A428KVY0_9BACT</name>
<dbReference type="EMBL" id="RWIT01000001">
    <property type="protein sequence ID" value="RSK50991.1"/>
    <property type="molecule type" value="Genomic_DNA"/>
</dbReference>
<dbReference type="Pfam" id="PF07799">
    <property type="entry name" value="DUF1643"/>
    <property type="match status" value="1"/>
</dbReference>
<keyword evidence="2" id="KW-1185">Reference proteome</keyword>
<dbReference type="RefSeq" id="WP_125417466.1">
    <property type="nucleotide sequence ID" value="NZ_RWIT01000001.1"/>
</dbReference>